<dbReference type="AlphaFoldDB" id="A0A2T4DRN3"/>
<dbReference type="Gene3D" id="2.70.98.10">
    <property type="match status" value="1"/>
</dbReference>
<comment type="cofactor">
    <cofactor evidence="1">
        <name>Ca(2+)</name>
        <dbReference type="ChEBI" id="CHEBI:29108"/>
    </cofactor>
</comment>
<evidence type="ECO:0000256" key="2">
    <source>
        <dbReference type="ARBA" id="ARBA00011245"/>
    </source>
</evidence>
<dbReference type="Gene3D" id="3.30.2080.10">
    <property type="entry name" value="GH92 mannosidase domain"/>
    <property type="match status" value="1"/>
</dbReference>
<keyword evidence="3" id="KW-0106">Calcium</keyword>
<comment type="caution">
    <text evidence="6">The sequence shown here is derived from an EMBL/GenBank/DDBJ whole genome shotgun (WGS) entry which is preliminary data.</text>
</comment>
<dbReference type="GO" id="GO:0030246">
    <property type="term" value="F:carbohydrate binding"/>
    <property type="evidence" value="ECO:0007669"/>
    <property type="project" value="InterPro"/>
</dbReference>
<dbReference type="GO" id="GO:0006516">
    <property type="term" value="P:glycoprotein catabolic process"/>
    <property type="evidence" value="ECO:0007669"/>
    <property type="project" value="TreeGrafter"/>
</dbReference>
<dbReference type="PANTHER" id="PTHR12143">
    <property type="entry name" value="PEPTIDE N-GLYCANASE PNGASE -RELATED"/>
    <property type="match status" value="1"/>
</dbReference>
<name>A0A2T4DRN3_9BACT</name>
<dbReference type="EMBL" id="PYVU01000050">
    <property type="protein sequence ID" value="PTB96457.1"/>
    <property type="molecule type" value="Genomic_DNA"/>
</dbReference>
<comment type="subunit">
    <text evidence="2">Monomer.</text>
</comment>
<evidence type="ECO:0000259" key="4">
    <source>
        <dbReference type="Pfam" id="PF07971"/>
    </source>
</evidence>
<dbReference type="GO" id="GO:0000224">
    <property type="term" value="F:peptide-N4-(N-acetyl-beta-glucosaminyl)asparagine amidase activity"/>
    <property type="evidence" value="ECO:0007669"/>
    <property type="project" value="TreeGrafter"/>
</dbReference>
<accession>A0A2T4DRN3</accession>
<protein>
    <submittedName>
        <fullName evidence="6">Alpha-mannosidase</fullName>
    </submittedName>
</protein>
<dbReference type="Proteomes" id="UP000240608">
    <property type="component" value="Unassembled WGS sequence"/>
</dbReference>
<reference evidence="6 7" key="1">
    <citation type="submission" date="2018-03" db="EMBL/GenBank/DDBJ databases">
        <title>Cross-interface Injection: A General Nanoliter Liquid Handling Method Applied to Single Cells Genome Amplification Automated Nanoliter Liquid Handling Applied to Single Cell Multiple Displacement Amplification.</title>
        <authorList>
            <person name="Yun J."/>
            <person name="Xu P."/>
            <person name="Xu J."/>
            <person name="Dai X."/>
            <person name="Wang Y."/>
            <person name="Zheng X."/>
            <person name="Cao C."/>
            <person name="Yi Q."/>
            <person name="Zhu Y."/>
            <person name="Wang L."/>
            <person name="Dong Z."/>
            <person name="Huang Y."/>
            <person name="Huang L."/>
            <person name="Du W."/>
        </authorList>
    </citation>
    <scope>NUCLEOTIDE SEQUENCE [LARGE SCALE GENOMIC DNA]</scope>
    <source>
        <strain evidence="6 7">Z-D1-2</strain>
    </source>
</reference>
<dbReference type="GO" id="GO:0005829">
    <property type="term" value="C:cytosol"/>
    <property type="evidence" value="ECO:0007669"/>
    <property type="project" value="TreeGrafter"/>
</dbReference>
<dbReference type="Gene3D" id="1.20.1610.10">
    <property type="entry name" value="alpha-1,2-mannosidases domains"/>
    <property type="match status" value="1"/>
</dbReference>
<evidence type="ECO:0000313" key="6">
    <source>
        <dbReference type="EMBL" id="PTB96457.1"/>
    </source>
</evidence>
<feature type="domain" description="Glycosyl hydrolase family 92" evidence="4">
    <location>
        <begin position="269"/>
        <end position="696"/>
    </location>
</feature>
<dbReference type="InterPro" id="IPR008928">
    <property type="entry name" value="6-hairpin_glycosidase_sf"/>
</dbReference>
<dbReference type="InterPro" id="IPR050883">
    <property type="entry name" value="PNGase"/>
</dbReference>
<evidence type="ECO:0000259" key="5">
    <source>
        <dbReference type="Pfam" id="PF17678"/>
    </source>
</evidence>
<organism evidence="6 7">
    <name type="scientific">Marivirga lumbricoides</name>
    <dbReference type="NCBI Taxonomy" id="1046115"/>
    <lineage>
        <taxon>Bacteria</taxon>
        <taxon>Pseudomonadati</taxon>
        <taxon>Bacteroidota</taxon>
        <taxon>Cytophagia</taxon>
        <taxon>Cytophagales</taxon>
        <taxon>Marivirgaceae</taxon>
        <taxon>Marivirga</taxon>
    </lineage>
</organism>
<dbReference type="Pfam" id="PF07971">
    <property type="entry name" value="Glyco_hydro_92"/>
    <property type="match status" value="1"/>
</dbReference>
<dbReference type="GO" id="GO:0005975">
    <property type="term" value="P:carbohydrate metabolic process"/>
    <property type="evidence" value="ECO:0007669"/>
    <property type="project" value="InterPro"/>
</dbReference>
<sequence>MKKTHPAIGILLSVTRVNILLNFVCICIALSFSQCTQSKKNQEATTSSNRLDDLGSKVNVFLGTSGDHGQMSPSASSPFSMLSIGPQTTVHTHTGYEYYAKKFDGFTHTHLEGVGCTGSGGNILIKPILNKNVETTLLKSKQYASPGYYEVSFDNGITASMSVLDNFGVEYYTYPKDTADKGLFIDLSFALSNRFIAETHTIEENKISGWIDTYTTCHGGIYRIYYALQFSNFNAFEKLNEHQYYVSLNADSKSTEVKVGFSSVGVKYAEEKLKDSNIDSVKRASDQAWNSLFSRVTVQGETERENLFYSLLYRGLQAPYKISEGDSMYTAIDGSTKKADFTVYHGWAIWDNYREQLPMLSLLYPEKYKGIVKSIANLYRYGKKDWATKHEPSPTVRTEHAIAVLLDAYEKNYSLDLLSIKDSIIAEVNRLNFNSPDKALESSYDLYAASKIMSILKDDQLATQYRNKALEYKNYWEKDFADLSRDDVDRMQARGLYQGTIWQYRWFVPYDIQGLKNLIGGEAQFIKELDQFFEENNYNHANQPDLQVPGLYNATSQPWKSQKLFRNIMLDTVVQNYFNNNSKGIDPYVGRIYQNQPKAYLRTMDDDAGTMSSWFVLRSMGISPANIGTPVYYLTAPIFEKVSIHFPNNKKFEIVVENYDKDHFYIQSATLNGKELNQNWLRHEDIVNGGELIITTSAVPNKNWGIENTFVTEFN</sequence>
<evidence type="ECO:0000313" key="7">
    <source>
        <dbReference type="Proteomes" id="UP000240608"/>
    </source>
</evidence>
<dbReference type="InterPro" id="IPR014718">
    <property type="entry name" value="GH-type_carb-bd"/>
</dbReference>
<gene>
    <name evidence="6" type="ORF">C9994_07235</name>
</gene>
<evidence type="ECO:0000256" key="3">
    <source>
        <dbReference type="ARBA" id="ARBA00022837"/>
    </source>
</evidence>
<evidence type="ECO:0000256" key="1">
    <source>
        <dbReference type="ARBA" id="ARBA00001913"/>
    </source>
</evidence>
<dbReference type="InterPro" id="IPR012939">
    <property type="entry name" value="Glyco_hydro_92"/>
</dbReference>
<feature type="domain" description="Glycosyl hydrolase family 92 N-terminal" evidence="5">
    <location>
        <begin position="58"/>
        <end position="244"/>
    </location>
</feature>
<dbReference type="Gene3D" id="1.20.1050.60">
    <property type="entry name" value="alpha-1,2-mannosidase"/>
    <property type="match status" value="1"/>
</dbReference>
<dbReference type="Pfam" id="PF17678">
    <property type="entry name" value="Glyco_hydro_92N"/>
    <property type="match status" value="1"/>
</dbReference>
<dbReference type="InterPro" id="IPR041371">
    <property type="entry name" value="GH92_N"/>
</dbReference>
<proteinExistence type="predicted"/>
<dbReference type="SUPFAM" id="SSF48208">
    <property type="entry name" value="Six-hairpin glycosidases"/>
    <property type="match status" value="1"/>
</dbReference>
<dbReference type="PANTHER" id="PTHR12143:SF39">
    <property type="entry name" value="SECRETED PROTEIN"/>
    <property type="match status" value="1"/>
</dbReference>